<evidence type="ECO:0000256" key="4">
    <source>
        <dbReference type="PROSITE-ProRule" id="PRU01131"/>
    </source>
</evidence>
<gene>
    <name evidence="6" type="ORF">CDL12_27096</name>
</gene>
<dbReference type="PANTHER" id="PTHR46443">
    <property type="entry name" value="FCS-LIKE ZINC FINGER 8"/>
    <property type="match status" value="1"/>
</dbReference>
<dbReference type="InterPro" id="IPR007650">
    <property type="entry name" value="Zf-FLZ_dom"/>
</dbReference>
<evidence type="ECO:0000259" key="5">
    <source>
        <dbReference type="PROSITE" id="PS51795"/>
    </source>
</evidence>
<organism evidence="6 7">
    <name type="scientific">Handroanthus impetiginosus</name>
    <dbReference type="NCBI Taxonomy" id="429701"/>
    <lineage>
        <taxon>Eukaryota</taxon>
        <taxon>Viridiplantae</taxon>
        <taxon>Streptophyta</taxon>
        <taxon>Embryophyta</taxon>
        <taxon>Tracheophyta</taxon>
        <taxon>Spermatophyta</taxon>
        <taxon>Magnoliopsida</taxon>
        <taxon>eudicotyledons</taxon>
        <taxon>Gunneridae</taxon>
        <taxon>Pentapetalae</taxon>
        <taxon>asterids</taxon>
        <taxon>lamiids</taxon>
        <taxon>Lamiales</taxon>
        <taxon>Bignoniaceae</taxon>
        <taxon>Crescentiina</taxon>
        <taxon>Tabebuia alliance</taxon>
        <taxon>Handroanthus</taxon>
    </lineage>
</organism>
<dbReference type="STRING" id="429701.A0A2G9G506"/>
<dbReference type="Proteomes" id="UP000231279">
    <property type="component" value="Unassembled WGS sequence"/>
</dbReference>
<sequence length="237" mass="27418">MEILYTESRSNGTSSAMETEVGLLIIFGNKHSKEAEIVFKTRNLTKTLIKIKASNRRNSIFGLTPRPLIKPCFLSSCHIPTSLISGSDQTNHGLNMIKLLPLTTCIKHGTAGFLPLDYVRKLPEYTCTIYKHPVFKIVHCFEDCVLEFPRNYQLMWGSSARQRFQEDYVKKCYQCYRKLSSRKDIFMYRDNPFCCTDCRYKASVTHYWYKRMMKAMAKNNENSPVSSMDGGSIFSIY</sequence>
<dbReference type="InterPro" id="IPR044593">
    <property type="entry name" value="FLZ8/MARD1"/>
</dbReference>
<accession>A0A2G9G506</accession>
<reference evidence="7" key="1">
    <citation type="journal article" date="2018" name="Gigascience">
        <title>Genome assembly of the Pink Ipe (Handroanthus impetiginosus, Bignoniaceae), a highly valued, ecologically keystone Neotropical timber forest tree.</title>
        <authorList>
            <person name="Silva-Junior O.B."/>
            <person name="Grattapaglia D."/>
            <person name="Novaes E."/>
            <person name="Collevatti R.G."/>
        </authorList>
    </citation>
    <scope>NUCLEOTIDE SEQUENCE [LARGE SCALE GENOMIC DNA]</scope>
    <source>
        <strain evidence="7">cv. UFG-1</strain>
    </source>
</reference>
<evidence type="ECO:0000256" key="3">
    <source>
        <dbReference type="ARBA" id="ARBA00022771"/>
    </source>
</evidence>
<comment type="similarity">
    <text evidence="1">Belongs to the FLZ family.</text>
</comment>
<proteinExistence type="inferred from homology"/>
<keyword evidence="3" id="KW-0862">Zinc</keyword>
<keyword evidence="3" id="KW-0863">Zinc-finger</keyword>
<name>A0A2G9G506_9LAMI</name>
<keyword evidence="2" id="KW-0479">Metal-binding</keyword>
<feature type="zinc finger region" description="FLZ-type" evidence="4">
    <location>
        <begin position="167"/>
        <end position="210"/>
    </location>
</feature>
<evidence type="ECO:0000256" key="2">
    <source>
        <dbReference type="ARBA" id="ARBA00022723"/>
    </source>
</evidence>
<evidence type="ECO:0000313" key="6">
    <source>
        <dbReference type="EMBL" id="PIN00396.1"/>
    </source>
</evidence>
<dbReference type="PROSITE" id="PS51795">
    <property type="entry name" value="ZF_FLZ"/>
    <property type="match status" value="1"/>
</dbReference>
<dbReference type="OrthoDB" id="913174at2759"/>
<dbReference type="GO" id="GO:0008270">
    <property type="term" value="F:zinc ion binding"/>
    <property type="evidence" value="ECO:0007669"/>
    <property type="project" value="UniProtKB-KW"/>
</dbReference>
<evidence type="ECO:0000313" key="7">
    <source>
        <dbReference type="Proteomes" id="UP000231279"/>
    </source>
</evidence>
<dbReference type="EMBL" id="NKXS01006995">
    <property type="protein sequence ID" value="PIN00396.1"/>
    <property type="molecule type" value="Genomic_DNA"/>
</dbReference>
<dbReference type="PANTHER" id="PTHR46443:SF5">
    <property type="entry name" value="OS01G0593200 PROTEIN"/>
    <property type="match status" value="1"/>
</dbReference>
<dbReference type="Pfam" id="PF04570">
    <property type="entry name" value="zf-FLZ"/>
    <property type="match status" value="1"/>
</dbReference>
<dbReference type="AlphaFoldDB" id="A0A2G9G506"/>
<comment type="caution">
    <text evidence="6">The sequence shown here is derived from an EMBL/GenBank/DDBJ whole genome shotgun (WGS) entry which is preliminary data.</text>
</comment>
<evidence type="ECO:0000256" key="1">
    <source>
        <dbReference type="ARBA" id="ARBA00009374"/>
    </source>
</evidence>
<protein>
    <recommendedName>
        <fullName evidence="5">FLZ-type domain-containing protein</fullName>
    </recommendedName>
</protein>
<keyword evidence="7" id="KW-1185">Reference proteome</keyword>
<feature type="domain" description="FLZ-type" evidence="5">
    <location>
        <begin position="167"/>
        <end position="210"/>
    </location>
</feature>